<name>R0JNB0_EXST2</name>
<protein>
    <submittedName>
        <fullName evidence="1">Uncharacterized protein</fullName>
    </submittedName>
</protein>
<keyword evidence="2" id="KW-1185">Reference proteome</keyword>
<proteinExistence type="predicted"/>
<dbReference type="eggNOG" id="ENOG502SJ1A">
    <property type="taxonomic scope" value="Eukaryota"/>
</dbReference>
<dbReference type="RefSeq" id="XP_008029729.1">
    <property type="nucleotide sequence ID" value="XM_008031538.1"/>
</dbReference>
<evidence type="ECO:0000313" key="1">
    <source>
        <dbReference type="EMBL" id="EOA82673.1"/>
    </source>
</evidence>
<evidence type="ECO:0000313" key="2">
    <source>
        <dbReference type="Proteomes" id="UP000016935"/>
    </source>
</evidence>
<dbReference type="AlphaFoldDB" id="R0JNB0"/>
<reference evidence="1 2" key="2">
    <citation type="journal article" date="2013" name="PLoS Genet.">
        <title>Comparative genome structure, secondary metabolite, and effector coding capacity across Cochliobolus pathogens.</title>
        <authorList>
            <person name="Condon B.J."/>
            <person name="Leng Y."/>
            <person name="Wu D."/>
            <person name="Bushley K.E."/>
            <person name="Ohm R.A."/>
            <person name="Otillar R."/>
            <person name="Martin J."/>
            <person name="Schackwitz W."/>
            <person name="Grimwood J."/>
            <person name="MohdZainudin N."/>
            <person name="Xue C."/>
            <person name="Wang R."/>
            <person name="Manning V.A."/>
            <person name="Dhillon B."/>
            <person name="Tu Z.J."/>
            <person name="Steffenson B.J."/>
            <person name="Salamov A."/>
            <person name="Sun H."/>
            <person name="Lowry S."/>
            <person name="LaButti K."/>
            <person name="Han J."/>
            <person name="Copeland A."/>
            <person name="Lindquist E."/>
            <person name="Barry K."/>
            <person name="Schmutz J."/>
            <person name="Baker S.E."/>
            <person name="Ciuffetti L.M."/>
            <person name="Grigoriev I.V."/>
            <person name="Zhong S."/>
            <person name="Turgeon B.G."/>
        </authorList>
    </citation>
    <scope>NUCLEOTIDE SEQUENCE [LARGE SCALE GENOMIC DNA]</scope>
    <source>
        <strain evidence="2">28A</strain>
    </source>
</reference>
<organism evidence="1 2">
    <name type="scientific">Exserohilum turcicum (strain 28A)</name>
    <name type="common">Northern leaf blight fungus</name>
    <name type="synonym">Setosphaeria turcica</name>
    <dbReference type="NCBI Taxonomy" id="671987"/>
    <lineage>
        <taxon>Eukaryota</taxon>
        <taxon>Fungi</taxon>
        <taxon>Dikarya</taxon>
        <taxon>Ascomycota</taxon>
        <taxon>Pezizomycotina</taxon>
        <taxon>Dothideomycetes</taxon>
        <taxon>Pleosporomycetidae</taxon>
        <taxon>Pleosporales</taxon>
        <taxon>Pleosporineae</taxon>
        <taxon>Pleosporaceae</taxon>
        <taxon>Exserohilum</taxon>
    </lineage>
</organism>
<dbReference type="EMBL" id="KB908844">
    <property type="protein sequence ID" value="EOA82673.1"/>
    <property type="molecule type" value="Genomic_DNA"/>
</dbReference>
<dbReference type="HOGENOM" id="CLU_076138_0_0_1"/>
<dbReference type="Pfam" id="PF15891">
    <property type="entry name" value="Nuc_deoxyri_tr2"/>
    <property type="match status" value="1"/>
</dbReference>
<dbReference type="InterPro" id="IPR039470">
    <property type="entry name" value="Nuc_deoxyri_tr2"/>
</dbReference>
<sequence length="201" mass="22653">MSFTTCDQETVDIHRDVEDVKNQLPPLPFALPTSHKEFVHCVPPNAPTYRKFNVFTAGSIEMGNAVQWQKHMTTLLSHLPNTVCNPRRGKWNLKTTPLARDENLPTPVSLLELGLWAGSGKVVKGGNVELTCRRYDIPFVKSFAELVPAVEKMLVEKRMVLDDKGDLAGENVHLGKEKPKKWAQLEAENADLQKRIDELQD</sequence>
<dbReference type="OrthoDB" id="2893324at2759"/>
<accession>R0JNB0</accession>
<dbReference type="Gene3D" id="3.40.50.450">
    <property type="match status" value="2"/>
</dbReference>
<gene>
    <name evidence="1" type="ORF">SETTUDRAFT_156376</name>
</gene>
<reference evidence="1 2" key="1">
    <citation type="journal article" date="2012" name="PLoS Pathog.">
        <title>Diverse lifestyles and strategies of plant pathogenesis encoded in the genomes of eighteen Dothideomycetes fungi.</title>
        <authorList>
            <person name="Ohm R.A."/>
            <person name="Feau N."/>
            <person name="Henrissat B."/>
            <person name="Schoch C.L."/>
            <person name="Horwitz B.A."/>
            <person name="Barry K.W."/>
            <person name="Condon B.J."/>
            <person name="Copeland A.C."/>
            <person name="Dhillon B."/>
            <person name="Glaser F."/>
            <person name="Hesse C.N."/>
            <person name="Kosti I."/>
            <person name="LaButti K."/>
            <person name="Lindquist E.A."/>
            <person name="Lucas S."/>
            <person name="Salamov A.A."/>
            <person name="Bradshaw R.E."/>
            <person name="Ciuffetti L."/>
            <person name="Hamelin R.C."/>
            <person name="Kema G.H.J."/>
            <person name="Lawrence C."/>
            <person name="Scott J.A."/>
            <person name="Spatafora J.W."/>
            <person name="Turgeon B.G."/>
            <person name="de Wit P.J.G.M."/>
            <person name="Zhong S."/>
            <person name="Goodwin S.B."/>
            <person name="Grigoriev I.V."/>
        </authorList>
    </citation>
    <scope>NUCLEOTIDE SEQUENCE [LARGE SCALE GENOMIC DNA]</scope>
    <source>
        <strain evidence="2">28A</strain>
    </source>
</reference>
<dbReference type="Proteomes" id="UP000016935">
    <property type="component" value="Unassembled WGS sequence"/>
</dbReference>
<dbReference type="GeneID" id="19397618"/>